<proteinExistence type="predicted"/>
<dbReference type="STRING" id="1051890.A0A3N4L571"/>
<dbReference type="Proteomes" id="UP000267821">
    <property type="component" value="Unassembled WGS sequence"/>
</dbReference>
<evidence type="ECO:0000313" key="1">
    <source>
        <dbReference type="EMBL" id="RPB18064.1"/>
    </source>
</evidence>
<evidence type="ECO:0000313" key="2">
    <source>
        <dbReference type="Proteomes" id="UP000267821"/>
    </source>
</evidence>
<organism evidence="1 2">
    <name type="scientific">Terfezia boudieri ATCC MYA-4762</name>
    <dbReference type="NCBI Taxonomy" id="1051890"/>
    <lineage>
        <taxon>Eukaryota</taxon>
        <taxon>Fungi</taxon>
        <taxon>Dikarya</taxon>
        <taxon>Ascomycota</taxon>
        <taxon>Pezizomycotina</taxon>
        <taxon>Pezizomycetes</taxon>
        <taxon>Pezizales</taxon>
        <taxon>Pezizaceae</taxon>
        <taxon>Terfezia</taxon>
    </lineage>
</organism>
<dbReference type="InParanoid" id="A0A3N4L571"/>
<gene>
    <name evidence="1" type="ORF">L211DRAFT_798573</name>
</gene>
<reference evidence="1 2" key="1">
    <citation type="journal article" date="2018" name="Nat. Ecol. Evol.">
        <title>Pezizomycetes genomes reveal the molecular basis of ectomycorrhizal truffle lifestyle.</title>
        <authorList>
            <person name="Murat C."/>
            <person name="Payen T."/>
            <person name="Noel B."/>
            <person name="Kuo A."/>
            <person name="Morin E."/>
            <person name="Chen J."/>
            <person name="Kohler A."/>
            <person name="Krizsan K."/>
            <person name="Balestrini R."/>
            <person name="Da Silva C."/>
            <person name="Montanini B."/>
            <person name="Hainaut M."/>
            <person name="Levati E."/>
            <person name="Barry K.W."/>
            <person name="Belfiori B."/>
            <person name="Cichocki N."/>
            <person name="Clum A."/>
            <person name="Dockter R.B."/>
            <person name="Fauchery L."/>
            <person name="Guy J."/>
            <person name="Iotti M."/>
            <person name="Le Tacon F."/>
            <person name="Lindquist E.A."/>
            <person name="Lipzen A."/>
            <person name="Malagnac F."/>
            <person name="Mello A."/>
            <person name="Molinier V."/>
            <person name="Miyauchi S."/>
            <person name="Poulain J."/>
            <person name="Riccioni C."/>
            <person name="Rubini A."/>
            <person name="Sitrit Y."/>
            <person name="Splivallo R."/>
            <person name="Traeger S."/>
            <person name="Wang M."/>
            <person name="Zifcakova L."/>
            <person name="Wipf D."/>
            <person name="Zambonelli A."/>
            <person name="Paolocci F."/>
            <person name="Nowrousian M."/>
            <person name="Ottonello S."/>
            <person name="Baldrian P."/>
            <person name="Spatafora J.W."/>
            <person name="Henrissat B."/>
            <person name="Nagy L.G."/>
            <person name="Aury J.M."/>
            <person name="Wincker P."/>
            <person name="Grigoriev I.V."/>
            <person name="Bonfante P."/>
            <person name="Martin F.M."/>
        </authorList>
    </citation>
    <scope>NUCLEOTIDE SEQUENCE [LARGE SCALE GENOMIC DNA]</scope>
    <source>
        <strain evidence="1 2">ATCC MYA-4762</strain>
    </source>
</reference>
<dbReference type="AlphaFoldDB" id="A0A3N4L571"/>
<name>A0A3N4L571_9PEZI</name>
<sequence>MYTTETATSIQNGIRSVEKRHHLVAELELLYYRRHELLTANSSFFSLPYTTFLDGFGLYRNSYHSLAGVYITPSSLPLELREKIHNIFVLMLGPFGSNETDISAALQPDCTRMDKGTTIKLLDGSGTKFVRMFCIAHHGDMPQQNKLAGTKSHKADHGCRGCLISKEEFGDLGIDTKAQGRYFFPMYQLRKDLVQIKSKTARDQFSQKVGINSDGPLMASCHPCLDPLYCTPHNPLHAECRICKYFQGCLVEAFGTTGEIAYQLAWEKMELPYKWGRPQNPISHKGSMSFSENARIACLNPFILMRLFNLPGDHFRLSVERELASLLTGTPLPNKTPR</sequence>
<accession>A0A3N4L571</accession>
<keyword evidence="2" id="KW-1185">Reference proteome</keyword>
<protein>
    <submittedName>
        <fullName evidence="1">Uncharacterized protein</fullName>
    </submittedName>
</protein>
<dbReference type="OrthoDB" id="5372708at2759"/>
<dbReference type="EMBL" id="ML121712">
    <property type="protein sequence ID" value="RPB18064.1"/>
    <property type="molecule type" value="Genomic_DNA"/>
</dbReference>